<dbReference type="SUPFAM" id="SSF160443">
    <property type="entry name" value="SMR domain-like"/>
    <property type="match status" value="1"/>
</dbReference>
<evidence type="ECO:0000313" key="3">
    <source>
        <dbReference type="Proteomes" id="UP001626550"/>
    </source>
</evidence>
<evidence type="ECO:0000313" key="2">
    <source>
        <dbReference type="EMBL" id="KAL3321072.1"/>
    </source>
</evidence>
<reference evidence="2 3" key="1">
    <citation type="submission" date="2024-11" db="EMBL/GenBank/DDBJ databases">
        <title>Adaptive evolution of stress response genes in parasites aligns with host niche diversity.</title>
        <authorList>
            <person name="Hahn C."/>
            <person name="Resl P."/>
        </authorList>
    </citation>
    <scope>NUCLEOTIDE SEQUENCE [LARGE SCALE GENOMIC DNA]</scope>
    <source>
        <strain evidence="2">EGGRZ-B1_66</strain>
        <tissue evidence="2">Body</tissue>
    </source>
</reference>
<accession>A0ABD2QNU6</accession>
<dbReference type="Gene3D" id="3.30.1370.110">
    <property type="match status" value="1"/>
</dbReference>
<comment type="caution">
    <text evidence="2">The sequence shown here is derived from an EMBL/GenBank/DDBJ whole genome shotgun (WGS) entry which is preliminary data.</text>
</comment>
<dbReference type="InterPro" id="IPR036063">
    <property type="entry name" value="Smr_dom_sf"/>
</dbReference>
<dbReference type="PROSITE" id="PS50828">
    <property type="entry name" value="SMR"/>
    <property type="match status" value="1"/>
</dbReference>
<dbReference type="InterPro" id="IPR002625">
    <property type="entry name" value="Smr_dom"/>
</dbReference>
<name>A0ABD2QNU6_9PLAT</name>
<organism evidence="2 3">
    <name type="scientific">Cichlidogyrus casuarinus</name>
    <dbReference type="NCBI Taxonomy" id="1844966"/>
    <lineage>
        <taxon>Eukaryota</taxon>
        <taxon>Metazoa</taxon>
        <taxon>Spiralia</taxon>
        <taxon>Lophotrochozoa</taxon>
        <taxon>Platyhelminthes</taxon>
        <taxon>Monogenea</taxon>
        <taxon>Monopisthocotylea</taxon>
        <taxon>Dactylogyridea</taxon>
        <taxon>Ancyrocephalidae</taxon>
        <taxon>Cichlidogyrus</taxon>
    </lineage>
</organism>
<dbReference type="InterPro" id="IPR052772">
    <property type="entry name" value="Endo/PolyKinase_Domain-Protein"/>
</dbReference>
<dbReference type="EMBL" id="JBJKFK010000012">
    <property type="protein sequence ID" value="KAL3321072.1"/>
    <property type="molecule type" value="Genomic_DNA"/>
</dbReference>
<dbReference type="PANTHER" id="PTHR46535">
    <property type="entry name" value="NEDD4-BINDING PROTEIN 2"/>
    <property type="match status" value="1"/>
</dbReference>
<protein>
    <recommendedName>
        <fullName evidence="1">Smr domain-containing protein</fullName>
    </recommendedName>
</protein>
<dbReference type="Proteomes" id="UP001626550">
    <property type="component" value="Unassembled WGS sequence"/>
</dbReference>
<keyword evidence="3" id="KW-1185">Reference proteome</keyword>
<sequence length="352" mass="40348">MEEKTMQNSLRDHRHLLAMPEHANNIKRLRHLCMGRSQSAVEDEYIRCDFDFEKTLSFLQPRHERHNGGVTNQLPYPAENQSLADTINMDQAIKNSIQDQKSNLSTYGSKMALEKLQEQFPSITKDYLESLYVQSGFDQTKVVDLLKQECIQPVSVIRMDVQEGRSMQVTPNKSMDQEWKKIMSTSSPARLGASEDEITRLHNEKMAMSKSLKEVLTKGATGQNLGGYIFEEKTKLMKELEEVELELGWLLTVKRSAAAKRSWDYLDLHQLSKNAALILFRARYNHLANEMRPAKTMTVVTGRGLHSRGEPVVKAALIDALIKNKMYFELDEANEGQLFVSIKRYTSFEIDI</sequence>
<dbReference type="PANTHER" id="PTHR46535:SF1">
    <property type="entry name" value="NEDD4-BINDING PROTEIN 2"/>
    <property type="match status" value="1"/>
</dbReference>
<gene>
    <name evidence="2" type="ORF">Ciccas_000235</name>
</gene>
<proteinExistence type="predicted"/>
<dbReference type="AlphaFoldDB" id="A0ABD2QNU6"/>
<feature type="domain" description="Smr" evidence="1">
    <location>
        <begin position="266"/>
        <end position="343"/>
    </location>
</feature>
<dbReference type="SMART" id="SM00463">
    <property type="entry name" value="SMR"/>
    <property type="match status" value="1"/>
</dbReference>
<evidence type="ECO:0000259" key="1">
    <source>
        <dbReference type="PROSITE" id="PS50828"/>
    </source>
</evidence>